<dbReference type="InterPro" id="IPR010401">
    <property type="entry name" value="AGL/Gdb1"/>
</dbReference>
<proteinExistence type="predicted"/>
<dbReference type="Pfam" id="PF06202">
    <property type="entry name" value="GDE_C"/>
    <property type="match status" value="1"/>
</dbReference>
<dbReference type="InterPro" id="IPR032790">
    <property type="entry name" value="GDE_C"/>
</dbReference>
<feature type="domain" description="Glycogen debranching enzyme C-terminal" evidence="1">
    <location>
        <begin position="297"/>
        <end position="659"/>
    </location>
</feature>
<evidence type="ECO:0000259" key="1">
    <source>
        <dbReference type="Pfam" id="PF06202"/>
    </source>
</evidence>
<evidence type="ECO:0000313" key="3">
    <source>
        <dbReference type="EMBL" id="BBA34958.1"/>
    </source>
</evidence>
<dbReference type="PANTHER" id="PTHR10569:SF2">
    <property type="entry name" value="GLYCOGEN DEBRANCHING ENZYME"/>
    <property type="match status" value="1"/>
</dbReference>
<feature type="domain" description="Glycogen debranching enzyme bacterial and archaeal type N-terminal" evidence="2">
    <location>
        <begin position="23"/>
        <end position="244"/>
    </location>
</feature>
<dbReference type="SUPFAM" id="SSF48208">
    <property type="entry name" value="Six-hairpin glycosidases"/>
    <property type="match status" value="1"/>
</dbReference>
<dbReference type="KEGG" id="mmai:sS8_3015"/>
<dbReference type="FunFam" id="1.50.10.10:FF:000073">
    <property type="entry name" value="Glycogen debranching enzyme, hypothetical (TreX-like)"/>
    <property type="match status" value="1"/>
</dbReference>
<dbReference type="AlphaFoldDB" id="A0A250KTH6"/>
<dbReference type="EMBL" id="AP017928">
    <property type="protein sequence ID" value="BBA34958.1"/>
    <property type="molecule type" value="Genomic_DNA"/>
</dbReference>
<dbReference type="GO" id="GO:0004134">
    <property type="term" value="F:4-alpha-glucanotransferase activity"/>
    <property type="evidence" value="ECO:0007669"/>
    <property type="project" value="InterPro"/>
</dbReference>
<dbReference type="InterPro" id="IPR008928">
    <property type="entry name" value="6-hairpin_glycosidase_sf"/>
</dbReference>
<dbReference type="GO" id="GO:0004135">
    <property type="term" value="F:amylo-alpha-1,6-glucosidase activity"/>
    <property type="evidence" value="ECO:0007669"/>
    <property type="project" value="InterPro"/>
</dbReference>
<reference evidence="3 4" key="1">
    <citation type="submission" date="2016-12" db="EMBL/GenBank/DDBJ databases">
        <title>Genome sequencing of Methylocaldum marinum.</title>
        <authorList>
            <person name="Takeuchi M."/>
            <person name="Kamagata Y."/>
            <person name="Hiraoka S."/>
            <person name="Oshima K."/>
            <person name="Hattori M."/>
            <person name="Iwasaki W."/>
        </authorList>
    </citation>
    <scope>NUCLEOTIDE SEQUENCE [LARGE SCALE GENOMIC DNA]</scope>
    <source>
        <strain evidence="3 4">S8</strain>
    </source>
</reference>
<evidence type="ECO:0000259" key="2">
    <source>
        <dbReference type="Pfam" id="PF12439"/>
    </source>
</evidence>
<dbReference type="GO" id="GO:0005980">
    <property type="term" value="P:glycogen catabolic process"/>
    <property type="evidence" value="ECO:0007669"/>
    <property type="project" value="InterPro"/>
</dbReference>
<dbReference type="InterPro" id="IPR024742">
    <property type="entry name" value="Glycogen_debranch_N"/>
</dbReference>
<dbReference type="Gene3D" id="1.50.10.10">
    <property type="match status" value="1"/>
</dbReference>
<organism evidence="3 4">
    <name type="scientific">Methylocaldum marinum</name>
    <dbReference type="NCBI Taxonomy" id="1432792"/>
    <lineage>
        <taxon>Bacteria</taxon>
        <taxon>Pseudomonadati</taxon>
        <taxon>Pseudomonadota</taxon>
        <taxon>Gammaproteobacteria</taxon>
        <taxon>Methylococcales</taxon>
        <taxon>Methylococcaceae</taxon>
        <taxon>Methylocaldum</taxon>
    </lineage>
</organism>
<name>A0A250KTH6_9GAMM</name>
<dbReference type="InterPro" id="IPR012341">
    <property type="entry name" value="6hp_glycosidase-like_sf"/>
</dbReference>
<accession>A0A250KTH6</accession>
<sequence>MIRPDFIRFGREICGNLTEAERREWWLADGLGGYAAGTLTRRYHGLLVAPLAPSLGRSLVFSKADAWLALDGKTRPLCSNRWPGDIIDPAGHIHLESFRLDGRMPEWVYAFGDFRLTFRLWLEPGASTVYLAYRADWPKAQTREPALRIKLLANARDHHGNAEPRRFNPAIEPDGADGLIVRNPPGSGSAPYRLSFKAPGGVIRPDRTWYENFDLPLERARGLPDRDHHLCVGECRLPLANGEWSGLTASLHADASPSVEEAMHRRQAYDDGVLARAALSVPELRDAPDWIRQLALAADSFLFARRLPNGDDGVSVIAGYPWFGDWGRDTMIALPGLPLATGRCDEARRILETFARFVDRGMLPNVFPEGSAVPEYNTVDAALWYIEAWRAYVDATGDLAALRAVFPALREIVAGYRSGTRFGIGMSERDGLIRAGEPGVQLTWMDAKVGDWVVTPRIGKPVEINALWYNALRVMADFAGRLKLAGDEYETLAEFVRLGFRRFVHPNGGLFDVLDGPGGDDGSLRPNQILAVSLPYSPLSPDRQAAVLAVCGKTLLTSYGLRSLAPGHADYRSGYRGGVRERDGAYHQGTVWAWLLGHYALAEFRVSGDAGRALSRLQPIRDHLLDAGLGTVSEIFDADPPHAPQGCPSQAWSVATVLEAWWRIGKTRQSDNRTEKEKP</sequence>
<gene>
    <name evidence="3" type="ORF">sS8_3015</name>
</gene>
<protein>
    <submittedName>
        <fullName evidence="3">Glycogen debranching enzyme</fullName>
    </submittedName>
</protein>
<dbReference type="RefSeq" id="WP_197716530.1">
    <property type="nucleotide sequence ID" value="NZ_AP017928.1"/>
</dbReference>
<evidence type="ECO:0000313" key="4">
    <source>
        <dbReference type="Proteomes" id="UP000266313"/>
    </source>
</evidence>
<dbReference type="Proteomes" id="UP000266313">
    <property type="component" value="Chromosome"/>
</dbReference>
<keyword evidence="4" id="KW-1185">Reference proteome</keyword>
<dbReference type="Pfam" id="PF12439">
    <property type="entry name" value="GDE_N"/>
    <property type="match status" value="1"/>
</dbReference>
<dbReference type="PANTHER" id="PTHR10569">
    <property type="entry name" value="GLYCOGEN DEBRANCHING ENZYME"/>
    <property type="match status" value="1"/>
</dbReference>